<evidence type="ECO:0000313" key="5">
    <source>
        <dbReference type="Proteomes" id="UP000199375"/>
    </source>
</evidence>
<dbReference type="GO" id="GO:0071770">
    <property type="term" value="P:DIM/DIP cell wall layer assembly"/>
    <property type="evidence" value="ECO:0007669"/>
    <property type="project" value="TreeGrafter"/>
</dbReference>
<dbReference type="Pfam" id="PF16197">
    <property type="entry name" value="KAsynt_C_assoc"/>
    <property type="match status" value="1"/>
</dbReference>
<dbReference type="InterPro" id="IPR050091">
    <property type="entry name" value="PKS_NRPS_Biosynth_Enz"/>
</dbReference>
<dbReference type="EMBL" id="FMCW01000043">
    <property type="protein sequence ID" value="SCF19128.1"/>
    <property type="molecule type" value="Genomic_DNA"/>
</dbReference>
<dbReference type="Pfam" id="PF00698">
    <property type="entry name" value="Acyl_transf_1"/>
    <property type="match status" value="1"/>
</dbReference>
<dbReference type="SMART" id="SM00827">
    <property type="entry name" value="PKS_AT"/>
    <property type="match status" value="1"/>
</dbReference>
<evidence type="ECO:0000256" key="2">
    <source>
        <dbReference type="ARBA" id="ARBA00022553"/>
    </source>
</evidence>
<evidence type="ECO:0000256" key="1">
    <source>
        <dbReference type="ARBA" id="ARBA00022450"/>
    </source>
</evidence>
<dbReference type="SUPFAM" id="SSF55048">
    <property type="entry name" value="Probable ACP-binding domain of malonyl-CoA ACP transacylase"/>
    <property type="match status" value="1"/>
</dbReference>
<dbReference type="GO" id="GO:0005886">
    <property type="term" value="C:plasma membrane"/>
    <property type="evidence" value="ECO:0007669"/>
    <property type="project" value="TreeGrafter"/>
</dbReference>
<accession>A0A1C4YEJ0</accession>
<keyword evidence="1" id="KW-0596">Phosphopantetheine</keyword>
<dbReference type="GO" id="GO:0006633">
    <property type="term" value="P:fatty acid biosynthetic process"/>
    <property type="evidence" value="ECO:0007669"/>
    <property type="project" value="TreeGrafter"/>
</dbReference>
<dbReference type="InterPro" id="IPR016039">
    <property type="entry name" value="Thiolase-like"/>
</dbReference>
<dbReference type="InterPro" id="IPR014043">
    <property type="entry name" value="Acyl_transferase_dom"/>
</dbReference>
<dbReference type="PROSITE" id="PS52004">
    <property type="entry name" value="KS3_2"/>
    <property type="match status" value="1"/>
</dbReference>
<dbReference type="Pfam" id="PF02801">
    <property type="entry name" value="Ketoacyl-synt_C"/>
    <property type="match status" value="1"/>
</dbReference>
<dbReference type="InterPro" id="IPR016035">
    <property type="entry name" value="Acyl_Trfase/lysoPLipase"/>
</dbReference>
<evidence type="ECO:0000313" key="4">
    <source>
        <dbReference type="EMBL" id="SCF19128.1"/>
    </source>
</evidence>
<dbReference type="GO" id="GO:0005737">
    <property type="term" value="C:cytoplasm"/>
    <property type="evidence" value="ECO:0007669"/>
    <property type="project" value="TreeGrafter"/>
</dbReference>
<dbReference type="Gene3D" id="3.30.70.3290">
    <property type="match status" value="1"/>
</dbReference>
<dbReference type="GO" id="GO:0004312">
    <property type="term" value="F:fatty acid synthase activity"/>
    <property type="evidence" value="ECO:0007669"/>
    <property type="project" value="TreeGrafter"/>
</dbReference>
<feature type="domain" description="Ketosynthase family 3 (KS3)" evidence="3">
    <location>
        <begin position="1"/>
        <end position="114"/>
    </location>
</feature>
<dbReference type="PANTHER" id="PTHR43775:SF37">
    <property type="entry name" value="SI:DKEY-61P9.11"/>
    <property type="match status" value="1"/>
</dbReference>
<dbReference type="CDD" id="cd00833">
    <property type="entry name" value="PKS"/>
    <property type="match status" value="1"/>
</dbReference>
<dbReference type="Gene3D" id="3.40.366.10">
    <property type="entry name" value="Malonyl-Coenzyme A Acyl Carrier Protein, domain 2"/>
    <property type="match status" value="1"/>
</dbReference>
<dbReference type="SMART" id="SM00825">
    <property type="entry name" value="PKS_KS"/>
    <property type="match status" value="1"/>
</dbReference>
<dbReference type="SUPFAM" id="SSF52151">
    <property type="entry name" value="FabD/lysophospholipase-like"/>
    <property type="match status" value="1"/>
</dbReference>
<dbReference type="InterPro" id="IPR032821">
    <property type="entry name" value="PKS_assoc"/>
</dbReference>
<dbReference type="InterPro" id="IPR020841">
    <property type="entry name" value="PKS_Beta-ketoAc_synthase_dom"/>
</dbReference>
<dbReference type="PANTHER" id="PTHR43775">
    <property type="entry name" value="FATTY ACID SYNTHASE"/>
    <property type="match status" value="1"/>
</dbReference>
<dbReference type="AlphaFoldDB" id="A0A1C4YEJ0"/>
<organism evidence="4 5">
    <name type="scientific">Micromonospora haikouensis</name>
    <dbReference type="NCBI Taxonomy" id="686309"/>
    <lineage>
        <taxon>Bacteria</taxon>
        <taxon>Bacillati</taxon>
        <taxon>Actinomycetota</taxon>
        <taxon>Actinomycetes</taxon>
        <taxon>Micromonosporales</taxon>
        <taxon>Micromonosporaceae</taxon>
        <taxon>Micromonospora</taxon>
    </lineage>
</organism>
<gene>
    <name evidence="4" type="ORF">GA0070558_1431</name>
</gene>
<dbReference type="Proteomes" id="UP000199375">
    <property type="component" value="Unassembled WGS sequence"/>
</dbReference>
<keyword evidence="2" id="KW-0597">Phosphoprotein</keyword>
<sequence>MGDPIEVEGLTRAWREFTSRTQFCAIGSVKSNIGHLEPAAGLAGVVKVLLAFDRELIPPTLHVNRPNDHIRFEESPFFVADQVVAWPRVAGVPRRGAVSAFGMGGVNAHVILEEPPVAAPREVVSQESFVVKVSASSVEGVRRLAGDYARVLSGVGTSGVGDFGFTANVGRASHRFRVAVSGVDGVGVAEGLSAVAAGDRAVGRLVNAAPVSVFVFSGQGSQYAGMARGLYGVEPVFRAALDECAGLVAGEVPLLELLFGGRGGELVQTRFAQVGIVAVQVGLVRLLESWGVRPGLVVGHSVGELSAAWAAGVFGLRDVLGLAVVRGSLMQGQRSGGAMAAVFADAEVVGSAVVAYPGLEVAAWNGPRSVTVSGPVDVVDAFCVNSGLRCQRLVVSHAFHSEAMVGAVGPFAEAVSRVVVSAPRIGFASSISGRWHDAGSVADGGLWGGGIRGPVLFGEALGLVGAAGGGVFWEIGAHPVLTGLGRQVLPDPGLVWLSTLRRDRSDQVQVHSAVAEFYSRGLGEVDWVGVHAGKGHRTTTIPTYPFERRTYWVPNGRDESRIVATSRPASLREETRKPKIHLYPPAEGISVVKDRMQ</sequence>
<dbReference type="InterPro" id="IPR001227">
    <property type="entry name" value="Ac_transferase_dom_sf"/>
</dbReference>
<dbReference type="InterPro" id="IPR016036">
    <property type="entry name" value="Malonyl_transacylase_ACP-bd"/>
</dbReference>
<dbReference type="InterPro" id="IPR014031">
    <property type="entry name" value="Ketoacyl_synth_C"/>
</dbReference>
<name>A0A1C4YEJ0_9ACTN</name>
<dbReference type="SUPFAM" id="SSF53901">
    <property type="entry name" value="Thiolase-like"/>
    <property type="match status" value="1"/>
</dbReference>
<protein>
    <submittedName>
        <fullName evidence="4">Ketoacyl-synthetase C-terminal extension</fullName>
    </submittedName>
</protein>
<evidence type="ECO:0000259" key="3">
    <source>
        <dbReference type="PROSITE" id="PS52004"/>
    </source>
</evidence>
<proteinExistence type="predicted"/>
<reference evidence="4 5" key="1">
    <citation type="submission" date="2016-06" db="EMBL/GenBank/DDBJ databases">
        <authorList>
            <person name="Kjaerup R.B."/>
            <person name="Dalgaard T.S."/>
            <person name="Juul-Madsen H.R."/>
        </authorList>
    </citation>
    <scope>NUCLEOTIDE SEQUENCE [LARGE SCALE GENOMIC DNA]</scope>
    <source>
        <strain evidence="4 5">DSM 45626</strain>
    </source>
</reference>
<dbReference type="Gene3D" id="3.40.47.10">
    <property type="match status" value="1"/>
</dbReference>